<name>A0A0E3GMH7_9CAUD</name>
<reference evidence="1 2" key="1">
    <citation type="journal article" date="2015" name="Genome Announc.">
        <title>Complete Genome Sequences of Four Novel Escherichia coli Bacteriophages Belonging to New Phage Groups.</title>
        <authorList>
            <person name="Carstens A.B."/>
            <person name="Kot W."/>
            <person name="Hansen L.H."/>
        </authorList>
    </citation>
    <scope>NUCLEOTIDE SEQUENCE [LARGE SCALE GENOMIC DNA]</scope>
</reference>
<dbReference type="RefSeq" id="YP_009219981.1">
    <property type="nucleotide sequence ID" value="NC_029028.1"/>
</dbReference>
<sequence length="139" mass="15610">MAKKSFRDQFTSAQLRAMQKAAGEVKQRLYGFVSAVVDDTPVKDGGLRGSWQIQKSPDLIEDNLPEDPSGAATKQRLFTKIRYLPIHQDWDIYFGNGKPYAQKIEYEGYSKQAPNGMLRKNIARGGQAFSGFKLGSFDK</sequence>
<dbReference type="KEGG" id="vg:26646242"/>
<dbReference type="GeneID" id="26646242"/>
<dbReference type="EMBL" id="KP719132">
    <property type="protein sequence ID" value="AKA60877.1"/>
    <property type="molecule type" value="Genomic_DNA"/>
</dbReference>
<organism evidence="1 2">
    <name type="scientific">Enterobacteria phage JenP1</name>
    <dbReference type="NCBI Taxonomy" id="1610837"/>
    <lineage>
        <taxon>Viruses</taxon>
        <taxon>Duplodnaviria</taxon>
        <taxon>Heunggongvirae</taxon>
        <taxon>Uroviricota</taxon>
        <taxon>Caudoviricetes</taxon>
        <taxon>Queuovirinae</taxon>
        <taxon>Nonagvirus</taxon>
        <taxon>Nonagvirus JenP1</taxon>
    </lineage>
</organism>
<proteinExistence type="predicted"/>
<reference evidence="2" key="2">
    <citation type="submission" date="2015-01" db="EMBL/GenBank/DDBJ databases">
        <title>Complete sequence of three novel 9g-like phages.</title>
        <authorList>
            <person name="Carstens A.B."/>
            <person name="Hansen L.H."/>
            <person name="Kot W."/>
        </authorList>
    </citation>
    <scope>NUCLEOTIDE SEQUENCE [LARGE SCALE GENOMIC DNA]</scope>
</reference>
<protein>
    <recommendedName>
        <fullName evidence="3">Tail protein</fullName>
    </recommendedName>
</protein>
<evidence type="ECO:0000313" key="1">
    <source>
        <dbReference type="EMBL" id="AKA60877.1"/>
    </source>
</evidence>
<accession>A0A0E3GMH7</accession>
<keyword evidence="2" id="KW-1185">Reference proteome</keyword>
<evidence type="ECO:0008006" key="3">
    <source>
        <dbReference type="Google" id="ProtNLM"/>
    </source>
</evidence>
<dbReference type="OrthoDB" id="16937at10239"/>
<dbReference type="Proteomes" id="UP000033023">
    <property type="component" value="Segment"/>
</dbReference>
<evidence type="ECO:0000313" key="2">
    <source>
        <dbReference type="Proteomes" id="UP000033023"/>
    </source>
</evidence>